<evidence type="ECO:0000313" key="2">
    <source>
        <dbReference type="Proteomes" id="UP000502665"/>
    </source>
</evidence>
<dbReference type="RefSeq" id="WP_171399028.1">
    <property type="nucleotide sequence ID" value="NZ_CP049838.1"/>
</dbReference>
<keyword evidence="1" id="KW-0808">Transferase</keyword>
<dbReference type="GO" id="GO:0008483">
    <property type="term" value="F:transaminase activity"/>
    <property type="evidence" value="ECO:0007669"/>
    <property type="project" value="UniProtKB-KW"/>
</dbReference>
<organism evidence="1 2">
    <name type="scientific">Streptomyces asoensis</name>
    <dbReference type="NCBI Taxonomy" id="249586"/>
    <lineage>
        <taxon>Bacteria</taxon>
        <taxon>Bacillati</taxon>
        <taxon>Actinomycetota</taxon>
        <taxon>Actinomycetes</taxon>
        <taxon>Kitasatosporales</taxon>
        <taxon>Streptomycetaceae</taxon>
        <taxon>Streptomyces</taxon>
    </lineage>
</organism>
<accession>A0A6M4WSW6</accession>
<reference evidence="1" key="1">
    <citation type="submission" date="2020-03" db="EMBL/GenBank/DDBJ databases">
        <title>Molecular networking-based the target discovery of potent antiproliferative macrolactams: 5/6/7/16 polycyclic ansamycins and glycosylated trienomycin from Streptomyces cacaoi subsp. asoensis.</title>
        <authorList>
            <person name="Liu L.-L."/>
        </authorList>
    </citation>
    <scope>NUCLEOTIDE SEQUENCE [LARGE SCALE GENOMIC DNA]</scope>
    <source>
        <strain evidence="1">H2S5</strain>
    </source>
</reference>
<dbReference type="SUPFAM" id="SSF56752">
    <property type="entry name" value="D-aminoacid aminotransferase-like PLP-dependent enzymes"/>
    <property type="match status" value="1"/>
</dbReference>
<dbReference type="AlphaFoldDB" id="A0A6M4WSW6"/>
<sequence length="267" mass="29372">MGVRLTVGEGLSTWTPGRGLTVAVASVADGPLLVADSWLVREGRVRGYGRHRERFLRACAECGGPGPRRLVEFWQDMTAALPRTGDWFPRVELTAGSLELRLRLRHAPPLGTEVRLWSVGQPDRRTAPRRKGPDLDVLARVRGRAVDEGAQEGVLVAPSGVVLESATASVLWWEDDTLCLPPPRLPVLPGVTVGLVRERAERAGIRTDHRERTVAELDGREVWLVNALHGIRPVTGWTGGSITPGLPARAAEWRQWLETLMEPLPEK</sequence>
<dbReference type="InterPro" id="IPR001544">
    <property type="entry name" value="Aminotrans_IV"/>
</dbReference>
<dbReference type="Gene3D" id="3.20.10.10">
    <property type="entry name" value="D-amino Acid Aminotransferase, subunit A, domain 2"/>
    <property type="match status" value="1"/>
</dbReference>
<gene>
    <name evidence="1" type="ORF">G9272_27825</name>
</gene>
<keyword evidence="1" id="KW-0032">Aminotransferase</keyword>
<dbReference type="InterPro" id="IPR043132">
    <property type="entry name" value="BCAT-like_C"/>
</dbReference>
<proteinExistence type="predicted"/>
<dbReference type="InterPro" id="IPR036038">
    <property type="entry name" value="Aminotransferase-like"/>
</dbReference>
<name>A0A6M4WSW6_9ACTN</name>
<dbReference type="Proteomes" id="UP000502665">
    <property type="component" value="Chromosome"/>
</dbReference>
<evidence type="ECO:0000313" key="1">
    <source>
        <dbReference type="EMBL" id="QJT03624.1"/>
    </source>
</evidence>
<dbReference type="EMBL" id="CP049838">
    <property type="protein sequence ID" value="QJT03624.1"/>
    <property type="molecule type" value="Genomic_DNA"/>
</dbReference>
<keyword evidence="2" id="KW-1185">Reference proteome</keyword>
<protein>
    <submittedName>
        <fullName evidence="1">Aminotransferase class IV</fullName>
    </submittedName>
</protein>
<dbReference type="Pfam" id="PF01063">
    <property type="entry name" value="Aminotran_4"/>
    <property type="match status" value="1"/>
</dbReference>